<sequence length="761" mass="82119">MYQGSLSTVLTALLCLQQASSSVIPTTDGSRPMGKTVEVSQADIAPGPHNSAGSIISNNLPTTNGLNSAVKAKLMRREDPPTLKSLDELAAQLVRTPVRADCVFVTVAHLLGTTPQEVSRRTNISIPEPDTGGTTEALTIFARLGLVFRVWMYETPPQGGGGPIRNRPLHRGLPLYLAFPRTTGMPRTMGVAYLMPDATGSIRPDANGVVGHAVVCTNPGTPYARYIDYQADPNGRDITSTMQNTRILAYFAVDPRASTGDLITTQRPAIEQMEVDEQEAHPETQDGGPQIEAPGTSQQENGGPQAPAPDTSDPMDVDEEHIKQWAIGQFSGLSCVAVVAALSAYSNHPRPGRSLPDVALWARAKESTSSDCDRAREMATQIQRPPTAKSDDPLKEDELKKLENGDFSGLDCASALEKMYITYKIHTPELGKKDATTAEDPTADCRRAQDLVQKQKIPDPCKKIKNIEIGFTLASSWLSIKGEGTKDDVGAILEGPAGKAELLLAHRPAGGDSMWLPVDMQKSFKADSIDITGINNLTLTAETFFFGGGAASDAFKVQDLRLRAKCADPGFAAKNDKYVGINAWYERPQKGWWIFSDIFYPSNFDKKNLATFPVVPADWQFAPPCTIIKDLSYAFSLGSGLGAGTGDKLTLKLGDGKIELGNSFDGKSTSEGKIDLQKTFSKAAVDIRLLTTAAIDDDDSSAGIFDNGWTFKGVTFTATCKDVPKKMQMKKFADLNLAIAAKNNKTPWNGTISPEDWLEVA</sequence>
<evidence type="ECO:0000256" key="2">
    <source>
        <dbReference type="SAM" id="SignalP"/>
    </source>
</evidence>
<feature type="chain" id="PRO_5014135669" evidence="2">
    <location>
        <begin position="22"/>
        <end position="761"/>
    </location>
</feature>
<gene>
    <name evidence="3" type="ORF">A9K55_005848</name>
</gene>
<accession>A0A2H4SBV0</accession>
<dbReference type="VEuPathDB" id="FungiDB:A9K55_005848"/>
<proteinExistence type="predicted"/>
<protein>
    <submittedName>
        <fullName evidence="3">Heat-labile enterotoxin A chain</fullName>
    </submittedName>
</protein>
<dbReference type="EMBL" id="CP023323">
    <property type="protein sequence ID" value="ATY60585.1"/>
    <property type="molecule type" value="Genomic_DNA"/>
</dbReference>
<reference evidence="3 4" key="1">
    <citation type="journal article" date="2017" name="BMC Genomics">
        <title>Chromosome level assembly and secondary metabolite potential of the parasitic fungus Cordyceps militaris.</title>
        <authorList>
            <person name="Kramer G.J."/>
            <person name="Nodwell J.R."/>
        </authorList>
    </citation>
    <scope>NUCLEOTIDE SEQUENCE [LARGE SCALE GENOMIC DNA]</scope>
    <source>
        <strain evidence="3 4">ATCC 34164</strain>
    </source>
</reference>
<organism evidence="3 4">
    <name type="scientific">Cordyceps militaris</name>
    <name type="common">Caterpillar fungus</name>
    <name type="synonym">Clavaria militaris</name>
    <dbReference type="NCBI Taxonomy" id="73501"/>
    <lineage>
        <taxon>Eukaryota</taxon>
        <taxon>Fungi</taxon>
        <taxon>Dikarya</taxon>
        <taxon>Ascomycota</taxon>
        <taxon>Pezizomycotina</taxon>
        <taxon>Sordariomycetes</taxon>
        <taxon>Hypocreomycetidae</taxon>
        <taxon>Hypocreales</taxon>
        <taxon>Cordycipitaceae</taxon>
        <taxon>Cordyceps</taxon>
    </lineage>
</organism>
<feature type="signal peptide" evidence="2">
    <location>
        <begin position="1"/>
        <end position="21"/>
    </location>
</feature>
<dbReference type="OrthoDB" id="4924915at2759"/>
<evidence type="ECO:0000256" key="1">
    <source>
        <dbReference type="SAM" id="MobiDB-lite"/>
    </source>
</evidence>
<feature type="region of interest" description="Disordered" evidence="1">
    <location>
        <begin position="371"/>
        <end position="395"/>
    </location>
</feature>
<feature type="region of interest" description="Disordered" evidence="1">
    <location>
        <begin position="275"/>
        <end position="316"/>
    </location>
</feature>
<dbReference type="VEuPathDB" id="FungiDB:CCM_06930"/>
<evidence type="ECO:0000313" key="4">
    <source>
        <dbReference type="Proteomes" id="UP000323067"/>
    </source>
</evidence>
<dbReference type="AlphaFoldDB" id="A0A2H4SBV0"/>
<name>A0A2H4SBV0_CORMI</name>
<dbReference type="Proteomes" id="UP000323067">
    <property type="component" value="Chromosome vi"/>
</dbReference>
<evidence type="ECO:0000313" key="3">
    <source>
        <dbReference type="EMBL" id="ATY60585.1"/>
    </source>
</evidence>
<keyword evidence="2" id="KW-0732">Signal</keyword>